<dbReference type="InterPro" id="IPR029061">
    <property type="entry name" value="THDP-binding"/>
</dbReference>
<feature type="domain" description="Thiamine pyrophosphate enzyme central" evidence="4">
    <location>
        <begin position="210"/>
        <end position="336"/>
    </location>
</feature>
<sequence length="573" mass="60002">MAQGTDFILRALVAEGLDHLFMVPGGLIDPFLPALGRVAGLAPIVAAHEGGAAYMADGYARASGRFGAVLGIGGPGLTNMATAVAAAKTDSSPVLVLSGEVARAMEGLGAFQDASQATLDDTAVMKPLTRLSATVADVENLNHWLRHALTTMLSRPRGPVHLSLTHDALVGEAAASYVPVSPFFAAVEPLSLPQAEAALATLAATQDGRAPRIVCLAGAGVRDPVSAARLKEVAERLAMPVATTLRAKDAFPEDHDLSLGVFGYAGTRHATAAVFADDLDLLLVLGSGLNERDTMHWTLRERAKAVTIHVNTDMDELTAHCEATHAVPGSAGAFLELMAQRLGGGPTDAALAERRAFVARIKAGPRLYDIESCARPGRPIHPAAAVTALRQAFPRDGIVLVDSGAHRAFMGHYWEAYEPGTYVSATNLGPMGWAIPAAVGVQCARPDRRVAVVTGDGCMHMHGIEIQTAARHRLPIVYVVLNNAALGNVWLRAHTEGAVPAALTSLPDHDWAGFSRALGGEGFTVTDPAALEETFAKALACGTTAMVDVKADKDCPTPVYDFSAGAKAWSYHE</sequence>
<dbReference type="PANTHER" id="PTHR18968:SF13">
    <property type="entry name" value="ACETOLACTATE SYNTHASE CATALYTIC SUBUNIT, MITOCHONDRIAL"/>
    <property type="match status" value="1"/>
</dbReference>
<dbReference type="Gene3D" id="3.40.50.970">
    <property type="match status" value="2"/>
</dbReference>
<evidence type="ECO:0000259" key="4">
    <source>
        <dbReference type="Pfam" id="PF00205"/>
    </source>
</evidence>
<keyword evidence="2 3" id="KW-0786">Thiamine pyrophosphate</keyword>
<evidence type="ECO:0000259" key="5">
    <source>
        <dbReference type="Pfam" id="PF02775"/>
    </source>
</evidence>
<dbReference type="Pfam" id="PF02776">
    <property type="entry name" value="TPP_enzyme_N"/>
    <property type="match status" value="1"/>
</dbReference>
<feature type="domain" description="Thiamine pyrophosphate enzyme N-terminal TPP-binding" evidence="6">
    <location>
        <begin position="4"/>
        <end position="116"/>
    </location>
</feature>
<organism evidence="7 8">
    <name type="scientific">Rhodoplanes tepidamans</name>
    <name type="common">Rhodoplanes cryptolactis</name>
    <dbReference type="NCBI Taxonomy" id="200616"/>
    <lineage>
        <taxon>Bacteria</taxon>
        <taxon>Pseudomonadati</taxon>
        <taxon>Pseudomonadota</taxon>
        <taxon>Alphaproteobacteria</taxon>
        <taxon>Hyphomicrobiales</taxon>
        <taxon>Nitrobacteraceae</taxon>
        <taxon>Rhodoplanes</taxon>
    </lineage>
</organism>
<evidence type="ECO:0000256" key="1">
    <source>
        <dbReference type="ARBA" id="ARBA00007812"/>
    </source>
</evidence>
<gene>
    <name evidence="7" type="ORF">PQJ73_26975</name>
</gene>
<evidence type="ECO:0000256" key="3">
    <source>
        <dbReference type="RuleBase" id="RU362132"/>
    </source>
</evidence>
<keyword evidence="8" id="KW-1185">Reference proteome</keyword>
<feature type="domain" description="Thiamine pyrophosphate enzyme TPP-binding" evidence="5">
    <location>
        <begin position="402"/>
        <end position="549"/>
    </location>
</feature>
<dbReference type="RefSeq" id="WP_272780168.1">
    <property type="nucleotide sequence ID" value="NZ_JAQQLI010000068.1"/>
</dbReference>
<dbReference type="InterPro" id="IPR045229">
    <property type="entry name" value="TPP_enz"/>
</dbReference>
<name>A0ABT5JIB9_RHOTP</name>
<dbReference type="Pfam" id="PF00205">
    <property type="entry name" value="TPP_enzyme_M"/>
    <property type="match status" value="1"/>
</dbReference>
<comment type="caution">
    <text evidence="7">The sequence shown here is derived from an EMBL/GenBank/DDBJ whole genome shotgun (WGS) entry which is preliminary data.</text>
</comment>
<dbReference type="EMBL" id="JAQQLI010000068">
    <property type="protein sequence ID" value="MDC7789341.1"/>
    <property type="molecule type" value="Genomic_DNA"/>
</dbReference>
<dbReference type="InterPro" id="IPR012000">
    <property type="entry name" value="Thiamin_PyroP_enz_cen_dom"/>
</dbReference>
<evidence type="ECO:0000313" key="7">
    <source>
        <dbReference type="EMBL" id="MDC7789341.1"/>
    </source>
</evidence>
<evidence type="ECO:0000256" key="2">
    <source>
        <dbReference type="ARBA" id="ARBA00023052"/>
    </source>
</evidence>
<dbReference type="Gene3D" id="3.40.50.1220">
    <property type="entry name" value="TPP-binding domain"/>
    <property type="match status" value="1"/>
</dbReference>
<proteinExistence type="inferred from homology"/>
<protein>
    <submittedName>
        <fullName evidence="7">Thiamine pyrophosphate-binding protein</fullName>
    </submittedName>
</protein>
<accession>A0ABT5JIB9</accession>
<dbReference type="Proteomes" id="UP001165652">
    <property type="component" value="Unassembled WGS sequence"/>
</dbReference>
<evidence type="ECO:0000259" key="6">
    <source>
        <dbReference type="Pfam" id="PF02776"/>
    </source>
</evidence>
<dbReference type="InterPro" id="IPR011766">
    <property type="entry name" value="TPP_enzyme_TPP-bd"/>
</dbReference>
<dbReference type="InterPro" id="IPR012001">
    <property type="entry name" value="Thiamin_PyroP_enz_TPP-bd_dom"/>
</dbReference>
<reference evidence="7" key="2">
    <citation type="submission" date="2023-02" db="EMBL/GenBank/DDBJ databases">
        <authorList>
            <person name="Rayyan A."/>
            <person name="Meyer T."/>
            <person name="Kyndt J.A."/>
        </authorList>
    </citation>
    <scope>NUCLEOTIDE SEQUENCE</scope>
    <source>
        <strain evidence="7">DSM 9987</strain>
    </source>
</reference>
<dbReference type="SUPFAM" id="SSF52467">
    <property type="entry name" value="DHS-like NAD/FAD-binding domain"/>
    <property type="match status" value="1"/>
</dbReference>
<dbReference type="CDD" id="cd07035">
    <property type="entry name" value="TPP_PYR_POX_like"/>
    <property type="match status" value="1"/>
</dbReference>
<dbReference type="PANTHER" id="PTHR18968">
    <property type="entry name" value="THIAMINE PYROPHOSPHATE ENZYMES"/>
    <property type="match status" value="1"/>
</dbReference>
<dbReference type="InterPro" id="IPR029035">
    <property type="entry name" value="DHS-like_NAD/FAD-binding_dom"/>
</dbReference>
<evidence type="ECO:0000313" key="8">
    <source>
        <dbReference type="Proteomes" id="UP001165652"/>
    </source>
</evidence>
<dbReference type="SUPFAM" id="SSF52518">
    <property type="entry name" value="Thiamin diphosphate-binding fold (THDP-binding)"/>
    <property type="match status" value="2"/>
</dbReference>
<reference evidence="7" key="1">
    <citation type="journal article" date="2023" name="Microbiol Resour">
        <title>Genome Sequences of Rhodoplanes serenus and Two Thermotolerant Strains, Rhodoplanes tepidamans and 'Rhodoplanes cryptolactis,' Further Refine the Genus.</title>
        <authorList>
            <person name="Rayyan A.A."/>
            <person name="Kyndt J.A."/>
        </authorList>
    </citation>
    <scope>NUCLEOTIDE SEQUENCE</scope>
    <source>
        <strain evidence="7">DSM 9987</strain>
    </source>
</reference>
<dbReference type="CDD" id="cd00568">
    <property type="entry name" value="TPP_enzymes"/>
    <property type="match status" value="1"/>
</dbReference>
<dbReference type="Pfam" id="PF02775">
    <property type="entry name" value="TPP_enzyme_C"/>
    <property type="match status" value="1"/>
</dbReference>
<comment type="similarity">
    <text evidence="1 3">Belongs to the TPP enzyme family.</text>
</comment>